<dbReference type="EMBL" id="QCYY01000555">
    <property type="protein sequence ID" value="ROT84374.1"/>
    <property type="molecule type" value="Genomic_DNA"/>
</dbReference>
<dbReference type="InterPro" id="IPR057348">
    <property type="entry name" value="TELO2_ARM"/>
</dbReference>
<dbReference type="Gene3D" id="1.25.40.720">
    <property type="entry name" value="Telomere length regulation protein 2, C-terminal domain"/>
    <property type="match status" value="1"/>
</dbReference>
<comment type="similarity">
    <text evidence="2">Belongs to the TEL2 family.</text>
</comment>
<name>A0A3R7Q2L2_PENVA</name>
<keyword evidence="3" id="KW-0963">Cytoplasm</keyword>
<dbReference type="Pfam" id="PF25320">
    <property type="entry name" value="TELO2_ARM"/>
    <property type="match status" value="1"/>
</dbReference>
<evidence type="ECO:0000256" key="3">
    <source>
        <dbReference type="ARBA" id="ARBA00022490"/>
    </source>
</evidence>
<proteinExistence type="inferred from homology"/>
<reference evidence="6 7" key="1">
    <citation type="submission" date="2018-04" db="EMBL/GenBank/DDBJ databases">
        <authorList>
            <person name="Zhang X."/>
            <person name="Yuan J."/>
            <person name="Li F."/>
            <person name="Xiang J."/>
        </authorList>
    </citation>
    <scope>NUCLEOTIDE SEQUENCE [LARGE SCALE GENOMIC DNA]</scope>
    <source>
        <tissue evidence="6">Muscle</tissue>
    </source>
</reference>
<dbReference type="Proteomes" id="UP000283509">
    <property type="component" value="Unassembled WGS sequence"/>
</dbReference>
<dbReference type="GO" id="GO:0051879">
    <property type="term" value="F:Hsp90 protein binding"/>
    <property type="evidence" value="ECO:0007669"/>
    <property type="project" value="TreeGrafter"/>
</dbReference>
<feature type="domain" description="Telomere length regulation protein conserved" evidence="4">
    <location>
        <begin position="296"/>
        <end position="404"/>
    </location>
</feature>
<gene>
    <name evidence="6" type="ORF">C7M84_022446</name>
</gene>
<dbReference type="PANTHER" id="PTHR15830">
    <property type="entry name" value="TELOMERE LENGTH REGULATION PROTEIN TEL2 FAMILY MEMBER"/>
    <property type="match status" value="1"/>
</dbReference>
<dbReference type="InterPro" id="IPR016024">
    <property type="entry name" value="ARM-type_fold"/>
</dbReference>
<reference evidence="6 7" key="2">
    <citation type="submission" date="2019-01" db="EMBL/GenBank/DDBJ databases">
        <title>The decoding of complex shrimp genome reveals the adaptation for benthos swimmer, frequently molting mechanism and breeding impact on genome.</title>
        <authorList>
            <person name="Sun Y."/>
            <person name="Gao Y."/>
            <person name="Yu Y."/>
        </authorList>
    </citation>
    <scope>NUCLEOTIDE SEQUENCE [LARGE SCALE GENOMIC DNA]</scope>
    <source>
        <tissue evidence="6">Muscle</tissue>
    </source>
</reference>
<dbReference type="AlphaFoldDB" id="A0A3R7Q2L2"/>
<dbReference type="GO" id="GO:0005829">
    <property type="term" value="C:cytosol"/>
    <property type="evidence" value="ECO:0007669"/>
    <property type="project" value="TreeGrafter"/>
</dbReference>
<comment type="subcellular location">
    <subcellularLocation>
        <location evidence="1">Cytoplasm</location>
    </subcellularLocation>
</comment>
<accession>A0A3R7Q2L2</accession>
<comment type="caution">
    <text evidence="6">The sequence shown here is derived from an EMBL/GenBank/DDBJ whole genome shotgun (WGS) entry which is preliminary data.</text>
</comment>
<dbReference type="InterPro" id="IPR038528">
    <property type="entry name" value="TEL2_C_sf"/>
</dbReference>
<dbReference type="InterPro" id="IPR051970">
    <property type="entry name" value="TEL2_Regulation"/>
</dbReference>
<dbReference type="OrthoDB" id="4033880at2759"/>
<dbReference type="InterPro" id="IPR019337">
    <property type="entry name" value="Telomere_length_regulation_dom"/>
</dbReference>
<organism evidence="6 7">
    <name type="scientific">Penaeus vannamei</name>
    <name type="common">Whiteleg shrimp</name>
    <name type="synonym">Litopenaeus vannamei</name>
    <dbReference type="NCBI Taxonomy" id="6689"/>
    <lineage>
        <taxon>Eukaryota</taxon>
        <taxon>Metazoa</taxon>
        <taxon>Ecdysozoa</taxon>
        <taxon>Arthropoda</taxon>
        <taxon>Crustacea</taxon>
        <taxon>Multicrustacea</taxon>
        <taxon>Malacostraca</taxon>
        <taxon>Eumalacostraca</taxon>
        <taxon>Eucarida</taxon>
        <taxon>Decapoda</taxon>
        <taxon>Dendrobranchiata</taxon>
        <taxon>Penaeoidea</taxon>
        <taxon>Penaeidae</taxon>
        <taxon>Penaeus</taxon>
    </lineage>
</organism>
<evidence type="ECO:0000259" key="4">
    <source>
        <dbReference type="Pfam" id="PF10193"/>
    </source>
</evidence>
<keyword evidence="7" id="KW-1185">Reference proteome</keyword>
<feature type="domain" description="TELO2 ARM repeat" evidence="5">
    <location>
        <begin position="37"/>
        <end position="163"/>
    </location>
</feature>
<evidence type="ECO:0000313" key="6">
    <source>
        <dbReference type="EMBL" id="ROT84374.1"/>
    </source>
</evidence>
<dbReference type="GO" id="GO:0051083">
    <property type="term" value="P:'de novo' cotranslational protein folding"/>
    <property type="evidence" value="ECO:0007669"/>
    <property type="project" value="TreeGrafter"/>
</dbReference>
<evidence type="ECO:0000259" key="5">
    <source>
        <dbReference type="Pfam" id="PF25320"/>
    </source>
</evidence>
<evidence type="ECO:0000313" key="7">
    <source>
        <dbReference type="Proteomes" id="UP000283509"/>
    </source>
</evidence>
<dbReference type="PANTHER" id="PTHR15830:SF10">
    <property type="entry name" value="TELOMERE LENGTH REGULATION PROTEIN TEL2 HOMOLOG"/>
    <property type="match status" value="1"/>
</dbReference>
<dbReference type="STRING" id="6689.A0A3R7Q2L2"/>
<dbReference type="GO" id="GO:0042162">
    <property type="term" value="F:telomeric DNA binding"/>
    <property type="evidence" value="ECO:0007669"/>
    <property type="project" value="TreeGrafter"/>
</dbReference>
<dbReference type="SUPFAM" id="SSF48371">
    <property type="entry name" value="ARM repeat"/>
    <property type="match status" value="1"/>
</dbReference>
<sequence length="577" mass="64887">MFAKLPSLTSERVLTALLKMDMNSKELFSVIGDCGVTNAKMKYLLTQKFLITRHLPCTQSVPTIVNYLALADPTNELLKASFCHLLEVWCDKSIMTHSSFEHHTFITKGLMACLSHFNPEDVEACKHETIQKLLHGMANHLDNPSQEMKVLGMVVGEELTKVLHSGGPSLKFEYEDDDLTFELKALACKEGEESCLEVAPSGCDSNGTSLFEDFEAELYIIGILKKGSHERLESKNVCRDSHLQKSKEDTKNCLVKVIMEDHSKNTEAKAELDSDDDEFEPYDMSNDTCQSKVKEPAYAQEVLEYIIDGEVDKVEAALRVCERIVQQDMKEQDSELAVEMTKVLLHLDNKYNLEDFDVSRARSLCALTASHPRECAFYLGGEFFERNYTMKQRKDILHTLGQAAIELSGESPQSNSLKSCQLRRALQPNVMKEAAGFFFFPLVRGVTESRPHLDLLDADRHLLCDLLRTLGLFVRVTGQSEITTKMAGCLLELTWSLRVQNDPEIRGACLEGLSSALEAVPDTVLLSLVPGEMMELRQWLAVTLQQDRDRRCQLLAAKLALRLDRCFADMIGLPKSS</sequence>
<protein>
    <submittedName>
        <fullName evidence="6">Telomere length regulation protein TEL2-like isoform X3</fullName>
    </submittedName>
</protein>
<evidence type="ECO:0000256" key="2">
    <source>
        <dbReference type="ARBA" id="ARBA00006133"/>
    </source>
</evidence>
<dbReference type="Pfam" id="PF10193">
    <property type="entry name" value="Telomere_reg-2"/>
    <property type="match status" value="1"/>
</dbReference>
<evidence type="ECO:0000256" key="1">
    <source>
        <dbReference type="ARBA" id="ARBA00004496"/>
    </source>
</evidence>